<evidence type="ECO:0000313" key="1">
    <source>
        <dbReference type="EMBL" id="GGG70761.1"/>
    </source>
</evidence>
<proteinExistence type="predicted"/>
<accession>A0A917H8E4</accession>
<evidence type="ECO:0000313" key="2">
    <source>
        <dbReference type="Proteomes" id="UP000647241"/>
    </source>
</evidence>
<dbReference type="Pfam" id="PF07849">
    <property type="entry name" value="DUF1641"/>
    <property type="match status" value="1"/>
</dbReference>
<dbReference type="EMBL" id="BMGT01000001">
    <property type="protein sequence ID" value="GGG70761.1"/>
    <property type="molecule type" value="Genomic_DNA"/>
</dbReference>
<dbReference type="InterPro" id="IPR012440">
    <property type="entry name" value="DUF1641"/>
</dbReference>
<keyword evidence="2" id="KW-1185">Reference proteome</keyword>
<organism evidence="1 2">
    <name type="scientific">Edaphobacter dinghuensis</name>
    <dbReference type="NCBI Taxonomy" id="1560005"/>
    <lineage>
        <taxon>Bacteria</taxon>
        <taxon>Pseudomonadati</taxon>
        <taxon>Acidobacteriota</taxon>
        <taxon>Terriglobia</taxon>
        <taxon>Terriglobales</taxon>
        <taxon>Acidobacteriaceae</taxon>
        <taxon>Edaphobacter</taxon>
    </lineage>
</organism>
<dbReference type="RefSeq" id="WP_188553100.1">
    <property type="nucleotide sequence ID" value="NZ_BMGT01000001.1"/>
</dbReference>
<dbReference type="AlphaFoldDB" id="A0A917H8E4"/>
<evidence type="ECO:0008006" key="3">
    <source>
        <dbReference type="Google" id="ProtNLM"/>
    </source>
</evidence>
<name>A0A917H8E4_9BACT</name>
<reference evidence="1" key="1">
    <citation type="journal article" date="2014" name="Int. J. Syst. Evol. Microbiol.">
        <title>Complete genome sequence of Corynebacterium casei LMG S-19264T (=DSM 44701T), isolated from a smear-ripened cheese.</title>
        <authorList>
            <consortium name="US DOE Joint Genome Institute (JGI-PGF)"/>
            <person name="Walter F."/>
            <person name="Albersmeier A."/>
            <person name="Kalinowski J."/>
            <person name="Ruckert C."/>
        </authorList>
    </citation>
    <scope>NUCLEOTIDE SEQUENCE</scope>
    <source>
        <strain evidence="1">CGMCC 1.12997</strain>
    </source>
</reference>
<protein>
    <recommendedName>
        <fullName evidence="3">DUF1641 domain-containing protein</fullName>
    </recommendedName>
</protein>
<sequence length="153" mass="16675">MANPITFKPLPVDPHLELERRLHAAPREHAEALLVVYDILQAAHDNGLLDTAHGLVSARDAIFGKLAEYAKTPEGEAGIRNVLASAKIVAALDSETLDRLSRSIAEASQQHGQEQKPPSLWQLFKRASSEDGRRGLSFLTLLLSGLGKSLKRP</sequence>
<dbReference type="Proteomes" id="UP000647241">
    <property type="component" value="Unassembled WGS sequence"/>
</dbReference>
<gene>
    <name evidence="1" type="ORF">GCM10011585_11210</name>
</gene>
<comment type="caution">
    <text evidence="1">The sequence shown here is derived from an EMBL/GenBank/DDBJ whole genome shotgun (WGS) entry which is preliminary data.</text>
</comment>
<reference evidence="1" key="2">
    <citation type="submission" date="2020-09" db="EMBL/GenBank/DDBJ databases">
        <authorList>
            <person name="Sun Q."/>
            <person name="Zhou Y."/>
        </authorList>
    </citation>
    <scope>NUCLEOTIDE SEQUENCE</scope>
    <source>
        <strain evidence="1">CGMCC 1.12997</strain>
    </source>
</reference>